<comment type="catalytic activity">
    <reaction evidence="1">
        <text>S-ubiquitinyl-[E2 ubiquitin-conjugating enzyme]-L-cysteine + [acceptor protein]-L-lysine = [E2 ubiquitin-conjugating enzyme]-L-cysteine + N(6)-ubiquitinyl-[acceptor protein]-L-lysine.</text>
        <dbReference type="EC" id="2.3.2.27"/>
    </reaction>
</comment>
<dbReference type="FunFam" id="3.30.40.10:FF:000382">
    <property type="entry name" value="RING-type E3 ubiquitin transferase"/>
    <property type="match status" value="1"/>
</dbReference>
<dbReference type="GO" id="GO:0061630">
    <property type="term" value="F:ubiquitin protein ligase activity"/>
    <property type="evidence" value="ECO:0007669"/>
    <property type="project" value="UniProtKB-EC"/>
</dbReference>
<dbReference type="PANTHER" id="PTHR23315:SF240">
    <property type="entry name" value="U-BOX DOMAIN-CONTAINING PROTEIN 5"/>
    <property type="match status" value="1"/>
</dbReference>
<gene>
    <name evidence="7" type="ORF">HU200_047515</name>
</gene>
<dbReference type="EC" id="2.3.2.27" evidence="3"/>
<organism evidence="7 8">
    <name type="scientific">Digitaria exilis</name>
    <dbReference type="NCBI Taxonomy" id="1010633"/>
    <lineage>
        <taxon>Eukaryota</taxon>
        <taxon>Viridiplantae</taxon>
        <taxon>Streptophyta</taxon>
        <taxon>Embryophyta</taxon>
        <taxon>Tracheophyta</taxon>
        <taxon>Spermatophyta</taxon>
        <taxon>Magnoliopsida</taxon>
        <taxon>Liliopsida</taxon>
        <taxon>Poales</taxon>
        <taxon>Poaceae</taxon>
        <taxon>PACMAD clade</taxon>
        <taxon>Panicoideae</taxon>
        <taxon>Panicodae</taxon>
        <taxon>Paniceae</taxon>
        <taxon>Anthephorinae</taxon>
        <taxon>Digitaria</taxon>
    </lineage>
</organism>
<dbReference type="AlphaFoldDB" id="A0A835EE16"/>
<keyword evidence="8" id="KW-1185">Reference proteome</keyword>
<dbReference type="EMBL" id="JACEFO010002177">
    <property type="protein sequence ID" value="KAF8676012.1"/>
    <property type="molecule type" value="Genomic_DNA"/>
</dbReference>
<dbReference type="InterPro" id="IPR058678">
    <property type="entry name" value="ARM_PUB"/>
</dbReference>
<sequence>MCNELSLVLDKVSSVLPSIEDAQPGCKAGVEELCNLYNIVDKGKLIIQNCIECSSLYLAITSEATAMRCERIRNSLRRSLFLIQNMVEQLLANEVADIHNDLRDVKFIVDPIEEDAGKVILEMLRQSEVSHELELQTFLAAASKLNITSPKAILIERRAIKKLLAKINGTDPKKEGILKYLLYLVRKYGKNTKEKETGKNHTVCAATEIMTSDIVVNGIEMCFSTMESGNVRSDDQNNLLGAATPPLELCCPVSMKLMRDPVMIASGQTYERENIEKWFNEGFATCPKTQMKLQNFTVTPNICMKAVIYNWCKDHELDHTYFPEPFHSCYSVSSLHNVSTTLITEKNRDYMVDYSSSSFGLSTASYTSSPMKEAEQSKATFDQFYSNANYQLYFSFCNFDKAMFMGFFHELSELPLELQIKAVKDLKTILNGENQIWHSMVCNGFLEAFHEFLKDDSGRCTLQGRRVGIQFFLAFLFSGRSRIPSSSEDVMLLIALLLDFEFKREALLIINELLQERSCRKSNLMASVVASLVFGALDSGDTKCLDLALKIICKISSDSDIKFYLVSSGIISKLSPLLSEGRMTECSLNILRNLSEVKEATEFIISENFLGCISDHLDTGSHSEREHAVVILLAVCSGSAEVCSLTMKEGVIPALVDLSVNGTEVARDCSVQLLQLLRDFRRCDHISSSCSQEVAAGHIAENPQNDSICKQPISKSARYISRKLNIFSKPRSLTLA</sequence>
<dbReference type="InterPro" id="IPR045210">
    <property type="entry name" value="RING-Ubox_PUB"/>
</dbReference>
<comment type="caution">
    <text evidence="7">The sequence shown here is derived from an EMBL/GenBank/DDBJ whole genome shotgun (WGS) entry which is preliminary data.</text>
</comment>
<dbReference type="Gene3D" id="1.25.10.10">
    <property type="entry name" value="Leucine-rich Repeat Variant"/>
    <property type="match status" value="1"/>
</dbReference>
<dbReference type="UniPathway" id="UPA00143"/>
<dbReference type="Gene3D" id="3.30.40.10">
    <property type="entry name" value="Zinc/RING finger domain, C3HC4 (zinc finger)"/>
    <property type="match status" value="1"/>
</dbReference>
<evidence type="ECO:0000313" key="8">
    <source>
        <dbReference type="Proteomes" id="UP000636709"/>
    </source>
</evidence>
<reference evidence="7" key="1">
    <citation type="submission" date="2020-07" db="EMBL/GenBank/DDBJ databases">
        <title>Genome sequence and genetic diversity analysis of an under-domesticated orphan crop, white fonio (Digitaria exilis).</title>
        <authorList>
            <person name="Bennetzen J.L."/>
            <person name="Chen S."/>
            <person name="Ma X."/>
            <person name="Wang X."/>
            <person name="Yssel A.E.J."/>
            <person name="Chaluvadi S.R."/>
            <person name="Johnson M."/>
            <person name="Gangashetty P."/>
            <person name="Hamidou F."/>
            <person name="Sanogo M.D."/>
            <person name="Zwaenepoel A."/>
            <person name="Wallace J."/>
            <person name="Van De Peer Y."/>
            <person name="Van Deynze A."/>
        </authorList>
    </citation>
    <scope>NUCLEOTIDE SEQUENCE</scope>
    <source>
        <tissue evidence="7">Leaves</tissue>
    </source>
</reference>
<evidence type="ECO:0000256" key="3">
    <source>
        <dbReference type="ARBA" id="ARBA00012483"/>
    </source>
</evidence>
<evidence type="ECO:0000256" key="1">
    <source>
        <dbReference type="ARBA" id="ARBA00000900"/>
    </source>
</evidence>
<protein>
    <recommendedName>
        <fullName evidence="3">RING-type E3 ubiquitin transferase</fullName>
        <ecNumber evidence="3">2.3.2.27</ecNumber>
    </recommendedName>
</protein>
<accession>A0A835EE16</accession>
<evidence type="ECO:0000313" key="7">
    <source>
        <dbReference type="EMBL" id="KAF8676012.1"/>
    </source>
</evidence>
<evidence type="ECO:0000259" key="6">
    <source>
        <dbReference type="PROSITE" id="PS51698"/>
    </source>
</evidence>
<name>A0A835EE16_9POAL</name>
<dbReference type="CDD" id="cd16664">
    <property type="entry name" value="RING-Ubox_PUB"/>
    <property type="match status" value="1"/>
</dbReference>
<dbReference type="InterPro" id="IPR011989">
    <property type="entry name" value="ARM-like"/>
</dbReference>
<dbReference type="SUPFAM" id="SSF57850">
    <property type="entry name" value="RING/U-box"/>
    <property type="match status" value="1"/>
</dbReference>
<dbReference type="Proteomes" id="UP000636709">
    <property type="component" value="Unassembled WGS sequence"/>
</dbReference>
<dbReference type="PANTHER" id="PTHR23315">
    <property type="entry name" value="U BOX DOMAIN-CONTAINING"/>
    <property type="match status" value="1"/>
</dbReference>
<dbReference type="PROSITE" id="PS51698">
    <property type="entry name" value="U_BOX"/>
    <property type="match status" value="1"/>
</dbReference>
<dbReference type="OrthoDB" id="10064100at2759"/>
<dbReference type="SUPFAM" id="SSF48371">
    <property type="entry name" value="ARM repeat"/>
    <property type="match status" value="1"/>
</dbReference>
<feature type="domain" description="U-box" evidence="6">
    <location>
        <begin position="244"/>
        <end position="318"/>
    </location>
</feature>
<keyword evidence="5" id="KW-0833">Ubl conjugation pathway</keyword>
<dbReference type="GO" id="GO:0016567">
    <property type="term" value="P:protein ubiquitination"/>
    <property type="evidence" value="ECO:0007669"/>
    <property type="project" value="UniProtKB-UniPathway"/>
</dbReference>
<dbReference type="Pfam" id="PF25598">
    <property type="entry name" value="ARM_PUB"/>
    <property type="match status" value="1"/>
</dbReference>
<keyword evidence="4" id="KW-0808">Transferase</keyword>
<evidence type="ECO:0000256" key="5">
    <source>
        <dbReference type="ARBA" id="ARBA00022786"/>
    </source>
</evidence>
<dbReference type="InterPro" id="IPR003613">
    <property type="entry name" value="Ubox_domain"/>
</dbReference>
<dbReference type="Pfam" id="PF04564">
    <property type="entry name" value="U-box"/>
    <property type="match status" value="1"/>
</dbReference>
<dbReference type="SMART" id="SM00504">
    <property type="entry name" value="Ubox"/>
    <property type="match status" value="1"/>
</dbReference>
<comment type="pathway">
    <text evidence="2">Protein modification; protein ubiquitination.</text>
</comment>
<evidence type="ECO:0000256" key="4">
    <source>
        <dbReference type="ARBA" id="ARBA00022679"/>
    </source>
</evidence>
<proteinExistence type="predicted"/>
<dbReference type="InterPro" id="IPR013083">
    <property type="entry name" value="Znf_RING/FYVE/PHD"/>
</dbReference>
<evidence type="ECO:0000256" key="2">
    <source>
        <dbReference type="ARBA" id="ARBA00004906"/>
    </source>
</evidence>
<dbReference type="InterPro" id="IPR016024">
    <property type="entry name" value="ARM-type_fold"/>
</dbReference>